<sequence length="109" mass="11958">MKLVILGIILSVFLLSCGDDELIGGETLPKFDDETVSSLDGRCEEGLLQQAMLHRSGVVLLTENPEAFIMSAVSIPSGSGQRFLTTWCITNVEEEEAEEEEVDPWTIGR</sequence>
<accession>A0A0F8YS16</accession>
<name>A0A0F8YS16_9ZZZZ</name>
<evidence type="ECO:0000313" key="1">
    <source>
        <dbReference type="EMBL" id="KKK84223.1"/>
    </source>
</evidence>
<proteinExistence type="predicted"/>
<comment type="caution">
    <text evidence="1">The sequence shown here is derived from an EMBL/GenBank/DDBJ whole genome shotgun (WGS) entry which is preliminary data.</text>
</comment>
<dbReference type="EMBL" id="LAZR01051875">
    <property type="protein sequence ID" value="KKK84223.1"/>
    <property type="molecule type" value="Genomic_DNA"/>
</dbReference>
<reference evidence="1" key="1">
    <citation type="journal article" date="2015" name="Nature">
        <title>Complex archaea that bridge the gap between prokaryotes and eukaryotes.</title>
        <authorList>
            <person name="Spang A."/>
            <person name="Saw J.H."/>
            <person name="Jorgensen S.L."/>
            <person name="Zaremba-Niedzwiedzka K."/>
            <person name="Martijn J."/>
            <person name="Lind A.E."/>
            <person name="van Eijk R."/>
            <person name="Schleper C."/>
            <person name="Guy L."/>
            <person name="Ettema T.J."/>
        </authorList>
    </citation>
    <scope>NUCLEOTIDE SEQUENCE</scope>
</reference>
<protein>
    <submittedName>
        <fullName evidence="1">Uncharacterized protein</fullName>
    </submittedName>
</protein>
<dbReference type="PROSITE" id="PS51257">
    <property type="entry name" value="PROKAR_LIPOPROTEIN"/>
    <property type="match status" value="1"/>
</dbReference>
<gene>
    <name evidence="1" type="ORF">LCGC14_2785550</name>
</gene>
<dbReference type="AlphaFoldDB" id="A0A0F8YS16"/>
<organism evidence="1">
    <name type="scientific">marine sediment metagenome</name>
    <dbReference type="NCBI Taxonomy" id="412755"/>
    <lineage>
        <taxon>unclassified sequences</taxon>
        <taxon>metagenomes</taxon>
        <taxon>ecological metagenomes</taxon>
    </lineage>
</organism>